<feature type="domain" description="MaoC-like" evidence="1">
    <location>
        <begin position="13"/>
        <end position="113"/>
    </location>
</feature>
<dbReference type="GO" id="GO:0004300">
    <property type="term" value="F:enoyl-CoA hydratase activity"/>
    <property type="evidence" value="ECO:0007669"/>
    <property type="project" value="UniProtKB-EC"/>
</dbReference>
<dbReference type="EC" id="4.2.1.17" evidence="2"/>
<evidence type="ECO:0000313" key="2">
    <source>
        <dbReference type="EMBL" id="SMX47367.1"/>
    </source>
</evidence>
<evidence type="ECO:0000259" key="1">
    <source>
        <dbReference type="Pfam" id="PF01575"/>
    </source>
</evidence>
<proteinExistence type="predicted"/>
<dbReference type="EMBL" id="FXYF01000011">
    <property type="protein sequence ID" value="SMX47367.1"/>
    <property type="molecule type" value="Genomic_DNA"/>
</dbReference>
<name>A0A238KXC1_9RHOB</name>
<keyword evidence="3" id="KW-1185">Reference proteome</keyword>
<dbReference type="OrthoDB" id="9801735at2"/>
<dbReference type="Pfam" id="PF01575">
    <property type="entry name" value="MaoC_dehydratas"/>
    <property type="match status" value="1"/>
</dbReference>
<evidence type="ECO:0000313" key="3">
    <source>
        <dbReference type="Proteomes" id="UP000207598"/>
    </source>
</evidence>
<keyword evidence="2" id="KW-0456">Lyase</keyword>
<dbReference type="AlphaFoldDB" id="A0A238KXC1"/>
<sequence length="145" mass="16402">MLADDLRDLPSFETRWITLDAGRVRAFADATEDWQFIHLDEERAAQTPFGGCVAHGFLTLSMLSMMSYQVMEGIEGMSSSINYGFDRIRFVSPVRVGRRVRGRFVVASVDEGEGWLGVHWDVEVEVEGEEKPALVANWITRVYLA</sequence>
<dbReference type="InterPro" id="IPR029069">
    <property type="entry name" value="HotDog_dom_sf"/>
</dbReference>
<organism evidence="2 3">
    <name type="scientific">Maliponia aquimaris</name>
    <dbReference type="NCBI Taxonomy" id="1673631"/>
    <lineage>
        <taxon>Bacteria</taxon>
        <taxon>Pseudomonadati</taxon>
        <taxon>Pseudomonadota</taxon>
        <taxon>Alphaproteobacteria</taxon>
        <taxon>Rhodobacterales</taxon>
        <taxon>Paracoccaceae</taxon>
        <taxon>Maliponia</taxon>
    </lineage>
</organism>
<dbReference type="PANTHER" id="PTHR42993">
    <property type="entry name" value="MAOC-LIKE DEHYDRATASE DOMAIN-CONTAINING PROTEIN"/>
    <property type="match status" value="1"/>
</dbReference>
<dbReference type="PANTHER" id="PTHR42993:SF1">
    <property type="entry name" value="MAOC-LIKE DEHYDRATASE DOMAIN-CONTAINING PROTEIN"/>
    <property type="match status" value="1"/>
</dbReference>
<dbReference type="Proteomes" id="UP000207598">
    <property type="component" value="Unassembled WGS sequence"/>
</dbReference>
<accession>A0A238KXC1</accession>
<reference evidence="2 3" key="1">
    <citation type="submission" date="2017-05" db="EMBL/GenBank/DDBJ databases">
        <authorList>
            <person name="Song R."/>
            <person name="Chenine A.L."/>
            <person name="Ruprecht R.M."/>
        </authorList>
    </citation>
    <scope>NUCLEOTIDE SEQUENCE [LARGE SCALE GENOMIC DNA]</scope>
    <source>
        <strain evidence="2 3">CECT 8898</strain>
    </source>
</reference>
<dbReference type="RefSeq" id="WP_094022416.1">
    <property type="nucleotide sequence ID" value="NZ_FXYF01000011.1"/>
</dbReference>
<gene>
    <name evidence="2" type="ORF">MAA8898_03640</name>
</gene>
<protein>
    <submittedName>
        <fullName evidence="2">Putative enoyl-CoA hydratase 1</fullName>
        <ecNumber evidence="2">4.2.1.17</ecNumber>
    </submittedName>
</protein>
<dbReference type="Gene3D" id="3.10.129.10">
    <property type="entry name" value="Hotdog Thioesterase"/>
    <property type="match status" value="1"/>
</dbReference>
<dbReference type="SUPFAM" id="SSF54637">
    <property type="entry name" value="Thioesterase/thiol ester dehydrase-isomerase"/>
    <property type="match status" value="1"/>
</dbReference>
<dbReference type="InterPro" id="IPR002539">
    <property type="entry name" value="MaoC-like_dom"/>
</dbReference>